<dbReference type="EMBL" id="LGRX02003697">
    <property type="protein sequence ID" value="KAK3281811.1"/>
    <property type="molecule type" value="Genomic_DNA"/>
</dbReference>
<dbReference type="AlphaFoldDB" id="A0AAE0GQS1"/>
<dbReference type="Proteomes" id="UP001190700">
    <property type="component" value="Unassembled WGS sequence"/>
</dbReference>
<comment type="caution">
    <text evidence="1">The sequence shown here is derived from an EMBL/GenBank/DDBJ whole genome shotgun (WGS) entry which is preliminary data.</text>
</comment>
<sequence length="114" mass="12966">MFWFRRFASEFSDSIGCGPRALSWLIFADTDGARVRIRLLIGVKVLANEDLQEAIADFNGALTAARRRSTFDDDDEVKELAIAALDSAYCITRRWYREYCHDQRAAADLLTIQA</sequence>
<evidence type="ECO:0000313" key="2">
    <source>
        <dbReference type="Proteomes" id="UP001190700"/>
    </source>
</evidence>
<keyword evidence="2" id="KW-1185">Reference proteome</keyword>
<protein>
    <submittedName>
        <fullName evidence="1">Uncharacterized protein</fullName>
    </submittedName>
</protein>
<name>A0AAE0GQS1_9CHLO</name>
<proteinExistence type="predicted"/>
<evidence type="ECO:0000313" key="1">
    <source>
        <dbReference type="EMBL" id="KAK3281811.1"/>
    </source>
</evidence>
<reference evidence="1 2" key="1">
    <citation type="journal article" date="2015" name="Genome Biol. Evol.">
        <title>Comparative Genomics of a Bacterivorous Green Alga Reveals Evolutionary Causalities and Consequences of Phago-Mixotrophic Mode of Nutrition.</title>
        <authorList>
            <person name="Burns J.A."/>
            <person name="Paasch A."/>
            <person name="Narechania A."/>
            <person name="Kim E."/>
        </authorList>
    </citation>
    <scope>NUCLEOTIDE SEQUENCE [LARGE SCALE GENOMIC DNA]</scope>
    <source>
        <strain evidence="1 2">PLY_AMNH</strain>
    </source>
</reference>
<organism evidence="1 2">
    <name type="scientific">Cymbomonas tetramitiformis</name>
    <dbReference type="NCBI Taxonomy" id="36881"/>
    <lineage>
        <taxon>Eukaryota</taxon>
        <taxon>Viridiplantae</taxon>
        <taxon>Chlorophyta</taxon>
        <taxon>Pyramimonadophyceae</taxon>
        <taxon>Pyramimonadales</taxon>
        <taxon>Pyramimonadaceae</taxon>
        <taxon>Cymbomonas</taxon>
    </lineage>
</organism>
<gene>
    <name evidence="1" type="ORF">CYMTET_10424</name>
</gene>
<accession>A0AAE0GQS1</accession>